<dbReference type="OrthoDB" id="10063195at2759"/>
<evidence type="ECO:0000313" key="2">
    <source>
        <dbReference type="Proteomes" id="UP000233556"/>
    </source>
</evidence>
<keyword evidence="1" id="KW-0548">Nucleotidyltransferase</keyword>
<dbReference type="AlphaFoldDB" id="A0A2I0UTZ8"/>
<sequence>MYGNSRRVQCEGYDLTLPWQGVRGKAIKRAGRLDQAQTSCVAQVTLTGQHRIKNFLKEDLFVLNNPAELLYGEVAFYDGVTTSVDKGRATDVIYLDFCKAFDMVLHNILLSKLERGLYWNDINVFINDMDSGIECILSKVVDDTKLSGVVDTPAGQDAIQRDLDRFEKWAHVNLMRFRSDGLTRV</sequence>
<name>A0A2I0UTZ8_LIMLA</name>
<dbReference type="GO" id="GO:0003964">
    <property type="term" value="F:RNA-directed DNA polymerase activity"/>
    <property type="evidence" value="ECO:0007669"/>
    <property type="project" value="UniProtKB-KW"/>
</dbReference>
<dbReference type="Proteomes" id="UP000233556">
    <property type="component" value="Unassembled WGS sequence"/>
</dbReference>
<dbReference type="PANTHER" id="PTHR33332">
    <property type="entry name" value="REVERSE TRANSCRIPTASE DOMAIN-CONTAINING PROTEIN"/>
    <property type="match status" value="1"/>
</dbReference>
<dbReference type="EMBL" id="KZ505637">
    <property type="protein sequence ID" value="PKU49499.1"/>
    <property type="molecule type" value="Genomic_DNA"/>
</dbReference>
<organism evidence="1 2">
    <name type="scientific">Limosa lapponica baueri</name>
    <dbReference type="NCBI Taxonomy" id="1758121"/>
    <lineage>
        <taxon>Eukaryota</taxon>
        <taxon>Metazoa</taxon>
        <taxon>Chordata</taxon>
        <taxon>Craniata</taxon>
        <taxon>Vertebrata</taxon>
        <taxon>Euteleostomi</taxon>
        <taxon>Archelosauria</taxon>
        <taxon>Archosauria</taxon>
        <taxon>Dinosauria</taxon>
        <taxon>Saurischia</taxon>
        <taxon>Theropoda</taxon>
        <taxon>Coelurosauria</taxon>
        <taxon>Aves</taxon>
        <taxon>Neognathae</taxon>
        <taxon>Neoaves</taxon>
        <taxon>Charadriiformes</taxon>
        <taxon>Scolopacidae</taxon>
        <taxon>Limosa</taxon>
    </lineage>
</organism>
<keyword evidence="2" id="KW-1185">Reference proteome</keyword>
<keyword evidence="1" id="KW-0695">RNA-directed DNA polymerase</keyword>
<proteinExistence type="predicted"/>
<keyword evidence="1" id="KW-0808">Transferase</keyword>
<protein>
    <submittedName>
        <fullName evidence="1">Rna-directed dna polymerase from mobile element jockey-like</fullName>
    </submittedName>
</protein>
<reference evidence="2" key="2">
    <citation type="submission" date="2017-12" db="EMBL/GenBank/DDBJ databases">
        <title>Genome sequence of the Bar-tailed Godwit (Limosa lapponica baueri).</title>
        <authorList>
            <person name="Lima N.C.B."/>
            <person name="Parody-Merino A.M."/>
            <person name="Battley P.F."/>
            <person name="Fidler A.E."/>
            <person name="Prosdocimi F."/>
        </authorList>
    </citation>
    <scope>NUCLEOTIDE SEQUENCE [LARGE SCALE GENOMIC DNA]</scope>
</reference>
<gene>
    <name evidence="1" type="ORF">llap_208</name>
</gene>
<evidence type="ECO:0000313" key="1">
    <source>
        <dbReference type="EMBL" id="PKU49499.1"/>
    </source>
</evidence>
<reference evidence="2" key="1">
    <citation type="submission" date="2017-11" db="EMBL/GenBank/DDBJ databases">
        <authorList>
            <person name="Lima N.C."/>
            <person name="Parody-Merino A.M."/>
            <person name="Battley P.F."/>
            <person name="Fidler A.E."/>
            <person name="Prosdocimi F."/>
        </authorList>
    </citation>
    <scope>NUCLEOTIDE SEQUENCE [LARGE SCALE GENOMIC DNA]</scope>
</reference>
<accession>A0A2I0UTZ8</accession>